<dbReference type="OrthoDB" id="3186544at2"/>
<reference evidence="3 4" key="1">
    <citation type="submission" date="2012-08" db="EMBL/GenBank/DDBJ databases">
        <title>Whole genome shotgun sequence of Gordonia rhizosphera NBRC 16068.</title>
        <authorList>
            <person name="Takarada H."/>
            <person name="Isaki S."/>
            <person name="Hosoyama A."/>
            <person name="Tsuchikane K."/>
            <person name="Katsumata H."/>
            <person name="Baba S."/>
            <person name="Ohji S."/>
            <person name="Yamazaki S."/>
            <person name="Fujita N."/>
        </authorList>
    </citation>
    <scope>NUCLEOTIDE SEQUENCE [LARGE SCALE GENOMIC DNA]</scope>
    <source>
        <strain evidence="3 4">NBRC 16068</strain>
    </source>
</reference>
<dbReference type="eggNOG" id="COG1695">
    <property type="taxonomic scope" value="Bacteria"/>
</dbReference>
<dbReference type="RefSeq" id="WP_006338658.1">
    <property type="nucleotide sequence ID" value="NZ_BAHC01000221.1"/>
</dbReference>
<feature type="domain" description="Transcription regulator PadR C-terminal" evidence="2">
    <location>
        <begin position="92"/>
        <end position="128"/>
    </location>
</feature>
<name>K6W2Q6_9ACTN</name>
<dbReference type="Proteomes" id="UP000008363">
    <property type="component" value="Unassembled WGS sequence"/>
</dbReference>
<evidence type="ECO:0000313" key="4">
    <source>
        <dbReference type="Proteomes" id="UP000008363"/>
    </source>
</evidence>
<dbReference type="PANTHER" id="PTHR43252:SF4">
    <property type="entry name" value="TRANSCRIPTIONAL REGULATORY PROTEIN"/>
    <property type="match status" value="1"/>
</dbReference>
<dbReference type="AlphaFoldDB" id="K6W2Q6"/>
<protein>
    <submittedName>
        <fullName evidence="3">Putative PadR family transcriptional regulator</fullName>
    </submittedName>
</protein>
<sequence length="130" mass="14543">MALRDAVLATLLEGDASGYDLAKAFDRSVASFWMATPQQVYRELDRMVDEGLIDCRVVQQDRRPNKRVFSLTEAGHDALRAFTAEPARTSAMRDDLMVKVQAVDDGDIEAVRGWVAQRLALAEEKVASWE</sequence>
<dbReference type="Pfam" id="PF03551">
    <property type="entry name" value="PadR"/>
    <property type="match status" value="1"/>
</dbReference>
<dbReference type="Gene3D" id="1.10.10.10">
    <property type="entry name" value="Winged helix-like DNA-binding domain superfamily/Winged helix DNA-binding domain"/>
    <property type="match status" value="1"/>
</dbReference>
<keyword evidence="4" id="KW-1185">Reference proteome</keyword>
<dbReference type="InterPro" id="IPR036390">
    <property type="entry name" value="WH_DNA-bd_sf"/>
</dbReference>
<organism evidence="3 4">
    <name type="scientific">Gordonia rhizosphera NBRC 16068</name>
    <dbReference type="NCBI Taxonomy" id="1108045"/>
    <lineage>
        <taxon>Bacteria</taxon>
        <taxon>Bacillati</taxon>
        <taxon>Actinomycetota</taxon>
        <taxon>Actinomycetes</taxon>
        <taxon>Mycobacteriales</taxon>
        <taxon>Gordoniaceae</taxon>
        <taxon>Gordonia</taxon>
    </lineage>
</organism>
<dbReference type="InterPro" id="IPR005149">
    <property type="entry name" value="Tscrpt_reg_PadR_N"/>
</dbReference>
<dbReference type="PANTHER" id="PTHR43252">
    <property type="entry name" value="TRANSCRIPTIONAL REGULATOR YQJI"/>
    <property type="match status" value="1"/>
</dbReference>
<dbReference type="InterPro" id="IPR036388">
    <property type="entry name" value="WH-like_DNA-bd_sf"/>
</dbReference>
<gene>
    <name evidence="3" type="ORF">GORHZ_221_00060</name>
</gene>
<feature type="non-terminal residue" evidence="3">
    <location>
        <position position="130"/>
    </location>
</feature>
<dbReference type="InterPro" id="IPR018309">
    <property type="entry name" value="Tscrpt_reg_PadR_C"/>
</dbReference>
<accession>K6W2Q6</accession>
<dbReference type="SUPFAM" id="SSF46785">
    <property type="entry name" value="Winged helix' DNA-binding domain"/>
    <property type="match status" value="1"/>
</dbReference>
<dbReference type="EMBL" id="BAHC01000221">
    <property type="protein sequence ID" value="GAB93445.1"/>
    <property type="molecule type" value="Genomic_DNA"/>
</dbReference>
<dbReference type="Pfam" id="PF10400">
    <property type="entry name" value="Vir_act_alpha_C"/>
    <property type="match status" value="1"/>
</dbReference>
<evidence type="ECO:0000259" key="2">
    <source>
        <dbReference type="Pfam" id="PF10400"/>
    </source>
</evidence>
<comment type="caution">
    <text evidence="3">The sequence shown here is derived from an EMBL/GenBank/DDBJ whole genome shotgun (WGS) entry which is preliminary data.</text>
</comment>
<dbReference type="STRING" id="1108045.GORHZ_221_00060"/>
<feature type="domain" description="Transcription regulator PadR N-terminal" evidence="1">
    <location>
        <begin position="7"/>
        <end position="80"/>
    </location>
</feature>
<proteinExistence type="predicted"/>
<evidence type="ECO:0000259" key="1">
    <source>
        <dbReference type="Pfam" id="PF03551"/>
    </source>
</evidence>
<evidence type="ECO:0000313" key="3">
    <source>
        <dbReference type="EMBL" id="GAB93445.1"/>
    </source>
</evidence>